<comment type="subcellular location">
    <subcellularLocation>
        <location evidence="1">Cell inner membrane</location>
        <topology evidence="1">Multi-pass membrane protein</topology>
    </subcellularLocation>
</comment>
<feature type="transmembrane region" description="Helical" evidence="8">
    <location>
        <begin position="175"/>
        <end position="194"/>
    </location>
</feature>
<dbReference type="Pfam" id="PF07690">
    <property type="entry name" value="MFS_1"/>
    <property type="match status" value="1"/>
</dbReference>
<feature type="transmembrane region" description="Helical" evidence="8">
    <location>
        <begin position="116"/>
        <end position="137"/>
    </location>
</feature>
<keyword evidence="3" id="KW-0997">Cell inner membrane</keyword>
<gene>
    <name evidence="11" type="ORF">J2S69_003342</name>
    <name evidence="10" type="ORF">O2L01_11150</name>
</gene>
<keyword evidence="6 8" id="KW-0472">Membrane</keyword>
<evidence type="ECO:0000313" key="13">
    <source>
        <dbReference type="Proteomes" id="UP001183604"/>
    </source>
</evidence>
<name>A0A9X3PKL7_9ACTN</name>
<comment type="caution">
    <text evidence="10">The sequence shown here is derived from an EMBL/GenBank/DDBJ whole genome shotgun (WGS) entry which is preliminary data.</text>
</comment>
<feature type="transmembrane region" description="Helical" evidence="8">
    <location>
        <begin position="275"/>
        <end position="294"/>
    </location>
</feature>
<evidence type="ECO:0000256" key="7">
    <source>
        <dbReference type="ARBA" id="ARBA00044273"/>
    </source>
</evidence>
<evidence type="ECO:0000259" key="9">
    <source>
        <dbReference type="PROSITE" id="PS50850"/>
    </source>
</evidence>
<feature type="transmembrane region" description="Helical" evidence="8">
    <location>
        <begin position="238"/>
        <end position="255"/>
    </location>
</feature>
<feature type="transmembrane region" description="Helical" evidence="8">
    <location>
        <begin position="340"/>
        <end position="356"/>
    </location>
</feature>
<feature type="transmembrane region" description="Helical" evidence="8">
    <location>
        <begin position="206"/>
        <end position="226"/>
    </location>
</feature>
<evidence type="ECO:0000256" key="2">
    <source>
        <dbReference type="ARBA" id="ARBA00022448"/>
    </source>
</evidence>
<dbReference type="Proteomes" id="UP001183604">
    <property type="component" value="Unassembled WGS sequence"/>
</dbReference>
<feature type="transmembrane region" description="Helical" evidence="8">
    <location>
        <begin position="466"/>
        <end position="484"/>
    </location>
</feature>
<feature type="transmembrane region" description="Helical" evidence="8">
    <location>
        <begin position="398"/>
        <end position="421"/>
    </location>
</feature>
<keyword evidence="3" id="KW-1003">Cell membrane</keyword>
<feature type="transmembrane region" description="Helical" evidence="8">
    <location>
        <begin position="86"/>
        <end position="104"/>
    </location>
</feature>
<organism evidence="10 12">
    <name type="scientific">Glycomyces lechevalierae</name>
    <dbReference type="NCBI Taxonomy" id="256034"/>
    <lineage>
        <taxon>Bacteria</taxon>
        <taxon>Bacillati</taxon>
        <taxon>Actinomycetota</taxon>
        <taxon>Actinomycetes</taxon>
        <taxon>Glycomycetales</taxon>
        <taxon>Glycomycetaceae</taxon>
        <taxon>Glycomyces</taxon>
    </lineage>
</organism>
<sequence>MRRPDLKQADPGRRRLAIGAAGAAVLIGSIDAYVLVTVLVDMIGEFDIPVNHLERATPLVTGYLLGYTAGMPLLGRLSDRFGRKALIHACLAAFAIGSVISALATDLWPLAAGRTLQGLAGGALLPVTMALAADLFTARRRPAVLGWVGAAQELGAVLGPLFGAAVAALVGWRGIFWINVPLALLAALAIQFALPKTEARRDAGRIDFLGGLLLALALGLFTVGLYNPDSAAAVLPSWGLPTVIAGAVVLVVFGLQQRYSATRLLDPAGVAWRPFAAGLAASLAAGAALMVTLVDVQLLAQTLRGLDATGGALLLLWFLAGLPAGALLGGFIASRYGERLPAAIGFAAAAAAYFWIARTVPDIEPGLALAGAALGATIAPLSSAALRTTPEDSHGTASAAVVVARMMGMLIGVAALTSWSLHRFQQATADLDTPLPFGISEAEYLALQADYLKALNAALANQYAEVFTAAACICAAAALVSLAIPGRVRARTHSLIRGLPG</sequence>
<feature type="transmembrane region" description="Helical" evidence="8">
    <location>
        <begin position="144"/>
        <end position="169"/>
    </location>
</feature>
<evidence type="ECO:0000313" key="11">
    <source>
        <dbReference type="EMBL" id="MDR7339623.1"/>
    </source>
</evidence>
<dbReference type="GO" id="GO:0005886">
    <property type="term" value="C:plasma membrane"/>
    <property type="evidence" value="ECO:0007669"/>
    <property type="project" value="UniProtKB-SubCell"/>
</dbReference>
<dbReference type="EMBL" id="JAPZVQ010000005">
    <property type="protein sequence ID" value="MDA1385541.1"/>
    <property type="molecule type" value="Genomic_DNA"/>
</dbReference>
<accession>A0A9X3PKL7</accession>
<dbReference type="InterPro" id="IPR036259">
    <property type="entry name" value="MFS_trans_sf"/>
</dbReference>
<keyword evidence="5 8" id="KW-1133">Transmembrane helix</keyword>
<feature type="transmembrane region" description="Helical" evidence="8">
    <location>
        <begin position="56"/>
        <end position="74"/>
    </location>
</feature>
<dbReference type="PANTHER" id="PTHR23501:SF191">
    <property type="entry name" value="VACUOLAR BASIC AMINO ACID TRANSPORTER 4"/>
    <property type="match status" value="1"/>
</dbReference>
<dbReference type="InterPro" id="IPR020846">
    <property type="entry name" value="MFS_dom"/>
</dbReference>
<feature type="transmembrane region" description="Helical" evidence="8">
    <location>
        <begin position="368"/>
        <end position="386"/>
    </location>
</feature>
<dbReference type="InterPro" id="IPR005829">
    <property type="entry name" value="Sugar_transporter_CS"/>
</dbReference>
<dbReference type="SUPFAM" id="SSF103473">
    <property type="entry name" value="MFS general substrate transporter"/>
    <property type="match status" value="1"/>
</dbReference>
<protein>
    <recommendedName>
        <fullName evidence="7">MFS-type drug efflux transporter P55</fullName>
    </recommendedName>
</protein>
<dbReference type="EMBL" id="JAVDYD010000001">
    <property type="protein sequence ID" value="MDR7339623.1"/>
    <property type="molecule type" value="Genomic_DNA"/>
</dbReference>
<dbReference type="Gene3D" id="1.20.1720.10">
    <property type="entry name" value="Multidrug resistance protein D"/>
    <property type="match status" value="1"/>
</dbReference>
<dbReference type="RefSeq" id="WP_270122004.1">
    <property type="nucleotide sequence ID" value="NZ_BAAAOM010000004.1"/>
</dbReference>
<dbReference type="GO" id="GO:0022857">
    <property type="term" value="F:transmembrane transporter activity"/>
    <property type="evidence" value="ECO:0007669"/>
    <property type="project" value="InterPro"/>
</dbReference>
<keyword evidence="2" id="KW-0813">Transport</keyword>
<keyword evidence="4 8" id="KW-0812">Transmembrane</keyword>
<evidence type="ECO:0000256" key="1">
    <source>
        <dbReference type="ARBA" id="ARBA00004429"/>
    </source>
</evidence>
<dbReference type="InterPro" id="IPR011701">
    <property type="entry name" value="MFS"/>
</dbReference>
<evidence type="ECO:0000256" key="3">
    <source>
        <dbReference type="ARBA" id="ARBA00022519"/>
    </source>
</evidence>
<dbReference type="PANTHER" id="PTHR23501">
    <property type="entry name" value="MAJOR FACILITATOR SUPERFAMILY"/>
    <property type="match status" value="1"/>
</dbReference>
<proteinExistence type="predicted"/>
<evidence type="ECO:0000256" key="5">
    <source>
        <dbReference type="ARBA" id="ARBA00022989"/>
    </source>
</evidence>
<dbReference type="Proteomes" id="UP001145799">
    <property type="component" value="Unassembled WGS sequence"/>
</dbReference>
<evidence type="ECO:0000256" key="8">
    <source>
        <dbReference type="SAM" id="Phobius"/>
    </source>
</evidence>
<evidence type="ECO:0000313" key="12">
    <source>
        <dbReference type="Proteomes" id="UP001145799"/>
    </source>
</evidence>
<feature type="domain" description="Major facilitator superfamily (MFS) profile" evidence="9">
    <location>
        <begin position="17"/>
        <end position="489"/>
    </location>
</feature>
<reference evidence="11 13" key="2">
    <citation type="submission" date="2023-07" db="EMBL/GenBank/DDBJ databases">
        <title>Sequencing the genomes of 1000 actinobacteria strains.</title>
        <authorList>
            <person name="Klenk H.-P."/>
        </authorList>
    </citation>
    <scope>NUCLEOTIDE SEQUENCE [LARGE SCALE GENOMIC DNA]</scope>
    <source>
        <strain evidence="11 13">DSM 44724</strain>
    </source>
</reference>
<dbReference type="Gene3D" id="1.20.1250.20">
    <property type="entry name" value="MFS general substrate transporter like domains"/>
    <property type="match status" value="1"/>
</dbReference>
<dbReference type="PROSITE" id="PS50850">
    <property type="entry name" value="MFS"/>
    <property type="match status" value="1"/>
</dbReference>
<evidence type="ECO:0000313" key="10">
    <source>
        <dbReference type="EMBL" id="MDA1385541.1"/>
    </source>
</evidence>
<dbReference type="PROSITE" id="PS00216">
    <property type="entry name" value="SUGAR_TRANSPORT_1"/>
    <property type="match status" value="1"/>
</dbReference>
<reference evidence="10" key="1">
    <citation type="submission" date="2022-12" db="EMBL/GenBank/DDBJ databases">
        <title>Gycomyces niveus sp.nov., a novel actinomycete isolated from soil in Shouguang.</title>
        <authorList>
            <person name="Yang X."/>
        </authorList>
    </citation>
    <scope>NUCLEOTIDE SEQUENCE</scope>
    <source>
        <strain evidence="10">DSM 44724</strain>
    </source>
</reference>
<evidence type="ECO:0000256" key="6">
    <source>
        <dbReference type="ARBA" id="ARBA00023136"/>
    </source>
</evidence>
<feature type="transmembrane region" description="Helical" evidence="8">
    <location>
        <begin position="314"/>
        <end position="333"/>
    </location>
</feature>
<dbReference type="AlphaFoldDB" id="A0A9X3PKL7"/>
<evidence type="ECO:0000256" key="4">
    <source>
        <dbReference type="ARBA" id="ARBA00022692"/>
    </source>
</evidence>
<keyword evidence="13" id="KW-1185">Reference proteome</keyword>